<sequence>MGYMIELNTLLRPPKDFDFAKLAVGQKYKVVLDRERAFPLHIAILLIDSDWNFYGYAVAHSAAVDDKRTTIEFEMLTLFSEDEKKIYKEKFVEAAKLTGEIK</sequence>
<gene>
    <name evidence="1" type="ORF">A2954_00700</name>
</gene>
<dbReference type="Proteomes" id="UP000177698">
    <property type="component" value="Unassembled WGS sequence"/>
</dbReference>
<organism evidence="1 2">
    <name type="scientific">Candidatus Roizmanbacteria bacterium RIFCSPLOWO2_01_FULL_37_12</name>
    <dbReference type="NCBI Taxonomy" id="1802056"/>
    <lineage>
        <taxon>Bacteria</taxon>
        <taxon>Candidatus Roizmaniibacteriota</taxon>
    </lineage>
</organism>
<name>A0A1F7IDS1_9BACT</name>
<dbReference type="InterPro" id="IPR015947">
    <property type="entry name" value="PUA-like_sf"/>
</dbReference>
<proteinExistence type="predicted"/>
<dbReference type="SUPFAM" id="SSF88697">
    <property type="entry name" value="PUA domain-like"/>
    <property type="match status" value="1"/>
</dbReference>
<dbReference type="STRING" id="1802056.A2954_00700"/>
<comment type="caution">
    <text evidence="1">The sequence shown here is derived from an EMBL/GenBank/DDBJ whole genome shotgun (WGS) entry which is preliminary data.</text>
</comment>
<dbReference type="AlphaFoldDB" id="A0A1F7IDS1"/>
<protein>
    <submittedName>
        <fullName evidence="1">Uncharacterized protein</fullName>
    </submittedName>
</protein>
<evidence type="ECO:0000313" key="1">
    <source>
        <dbReference type="EMBL" id="OGK41506.1"/>
    </source>
</evidence>
<accession>A0A1F7IDS1</accession>
<dbReference type="EMBL" id="MGAG01000011">
    <property type="protein sequence ID" value="OGK41506.1"/>
    <property type="molecule type" value="Genomic_DNA"/>
</dbReference>
<evidence type="ECO:0000313" key="2">
    <source>
        <dbReference type="Proteomes" id="UP000177698"/>
    </source>
</evidence>
<reference evidence="1 2" key="1">
    <citation type="journal article" date="2016" name="Nat. Commun.">
        <title>Thousands of microbial genomes shed light on interconnected biogeochemical processes in an aquifer system.</title>
        <authorList>
            <person name="Anantharaman K."/>
            <person name="Brown C.T."/>
            <person name="Hug L.A."/>
            <person name="Sharon I."/>
            <person name="Castelle C.J."/>
            <person name="Probst A.J."/>
            <person name="Thomas B.C."/>
            <person name="Singh A."/>
            <person name="Wilkins M.J."/>
            <person name="Karaoz U."/>
            <person name="Brodie E.L."/>
            <person name="Williams K.H."/>
            <person name="Hubbard S.S."/>
            <person name="Banfield J.F."/>
        </authorList>
    </citation>
    <scope>NUCLEOTIDE SEQUENCE [LARGE SCALE GENOMIC DNA]</scope>
</reference>